<dbReference type="EC" id="2.4.1.-" evidence="2"/>
<dbReference type="InterPro" id="IPR001173">
    <property type="entry name" value="Glyco_trans_2-like"/>
</dbReference>
<accession>A0A852X417</accession>
<dbReference type="Pfam" id="PF00535">
    <property type="entry name" value="Glycos_transf_2"/>
    <property type="match status" value="1"/>
</dbReference>
<keyword evidence="2" id="KW-0808">Transferase</keyword>
<name>A0A852X417_9MICO</name>
<dbReference type="InterPro" id="IPR029044">
    <property type="entry name" value="Nucleotide-diphossugar_trans"/>
</dbReference>
<dbReference type="Proteomes" id="UP000592181">
    <property type="component" value="Unassembled WGS sequence"/>
</dbReference>
<keyword evidence="2" id="KW-0328">Glycosyltransferase</keyword>
<evidence type="ECO:0000259" key="1">
    <source>
        <dbReference type="Pfam" id="PF00535"/>
    </source>
</evidence>
<feature type="domain" description="Glycosyltransferase 2-like" evidence="1">
    <location>
        <begin position="2"/>
        <end position="110"/>
    </location>
</feature>
<proteinExistence type="predicted"/>
<sequence length="354" mass="37203">MIVPARDEAAALPALLEALRGQHQPPAEVIVVDDGSRDATAVVSRRHGAQVIDPGEPPQGWTGKAWACAVGADRARGDLLLFLDADTRLAAPGALAGLVEVHQEHGGLVSVQPHHEVPRTVENLSACFNLVALLAGGAFTGGPGRARVAYGPCLLVSRDDHRRVGGHASVRGSVLDDIDLAAAYRASGLAVTCLVGGRSLRMRSYPRGWRALSSGWEKNIAAGSGAAPSWSVAATVLWLAVQHLVAGGAVVSGARAARHVRGGQTRGRGTIGGSAASDVVWALGWVVLARQQRQALRHAGSFRWWTWAAFPVPLLAFDLVFARSMCRSLVHGSVDWRGRTVDLTRSGRAGRTSG</sequence>
<keyword evidence="3" id="KW-1185">Reference proteome</keyword>
<evidence type="ECO:0000313" key="2">
    <source>
        <dbReference type="EMBL" id="NYG37796.1"/>
    </source>
</evidence>
<dbReference type="PANTHER" id="PTHR43646:SF3">
    <property type="entry name" value="SLR1566 PROTEIN"/>
    <property type="match status" value="1"/>
</dbReference>
<dbReference type="Gene3D" id="3.90.550.10">
    <property type="entry name" value="Spore Coat Polysaccharide Biosynthesis Protein SpsA, Chain A"/>
    <property type="match status" value="1"/>
</dbReference>
<gene>
    <name evidence="2" type="ORF">BJY28_002265</name>
</gene>
<evidence type="ECO:0000313" key="3">
    <source>
        <dbReference type="Proteomes" id="UP000592181"/>
    </source>
</evidence>
<dbReference type="EMBL" id="JACBZX010000001">
    <property type="protein sequence ID" value="NYG37796.1"/>
    <property type="molecule type" value="Genomic_DNA"/>
</dbReference>
<comment type="caution">
    <text evidence="2">The sequence shown here is derived from an EMBL/GenBank/DDBJ whole genome shotgun (WGS) entry which is preliminary data.</text>
</comment>
<reference evidence="2 3" key="1">
    <citation type="submission" date="2020-07" db="EMBL/GenBank/DDBJ databases">
        <title>Sequencing the genomes of 1000 actinobacteria strains.</title>
        <authorList>
            <person name="Klenk H.-P."/>
        </authorList>
    </citation>
    <scope>NUCLEOTIDE SEQUENCE [LARGE SCALE GENOMIC DNA]</scope>
    <source>
        <strain evidence="2 3">DSM 24723</strain>
    </source>
</reference>
<dbReference type="GO" id="GO:0016757">
    <property type="term" value="F:glycosyltransferase activity"/>
    <property type="evidence" value="ECO:0007669"/>
    <property type="project" value="UniProtKB-KW"/>
</dbReference>
<dbReference type="AlphaFoldDB" id="A0A852X417"/>
<protein>
    <submittedName>
        <fullName evidence="2">4,4'-diaponeurosporenoate glycosyltransferase</fullName>
        <ecNumber evidence="2">2.4.1.-</ecNumber>
    </submittedName>
</protein>
<dbReference type="RefSeq" id="WP_179463107.1">
    <property type="nucleotide sequence ID" value="NZ_JACBZX010000001.1"/>
</dbReference>
<dbReference type="SUPFAM" id="SSF53448">
    <property type="entry name" value="Nucleotide-diphospho-sugar transferases"/>
    <property type="match status" value="1"/>
</dbReference>
<organism evidence="2 3">
    <name type="scientific">Janibacter alkaliphilus</name>
    <dbReference type="NCBI Taxonomy" id="1069963"/>
    <lineage>
        <taxon>Bacteria</taxon>
        <taxon>Bacillati</taxon>
        <taxon>Actinomycetota</taxon>
        <taxon>Actinomycetes</taxon>
        <taxon>Micrococcales</taxon>
        <taxon>Intrasporangiaceae</taxon>
        <taxon>Janibacter</taxon>
    </lineage>
</organism>
<dbReference type="PANTHER" id="PTHR43646">
    <property type="entry name" value="GLYCOSYLTRANSFERASE"/>
    <property type="match status" value="1"/>
</dbReference>